<feature type="domain" description="Glycoside hydrolase family 2 catalytic" evidence="3">
    <location>
        <begin position="291"/>
        <end position="447"/>
    </location>
</feature>
<dbReference type="InterPro" id="IPR036156">
    <property type="entry name" value="Beta-gal/glucu_dom_sf"/>
</dbReference>
<gene>
    <name evidence="4" type="ORF">ABOD76_07690</name>
</gene>
<dbReference type="KEGG" id="dsc:ABOD76_07690"/>
<dbReference type="GO" id="GO:0004553">
    <property type="term" value="F:hydrolase activity, hydrolyzing O-glycosyl compounds"/>
    <property type="evidence" value="ECO:0007669"/>
    <property type="project" value="InterPro"/>
</dbReference>
<comment type="similarity">
    <text evidence="1">Belongs to the glycosyl hydrolase 2 family.</text>
</comment>
<dbReference type="Gene3D" id="3.20.20.80">
    <property type="entry name" value="Glycosidases"/>
    <property type="match status" value="1"/>
</dbReference>
<dbReference type="RefSeq" id="WP_350244230.1">
    <property type="nucleotide sequence ID" value="NZ_CP158299.1"/>
</dbReference>
<evidence type="ECO:0000259" key="3">
    <source>
        <dbReference type="Pfam" id="PF02836"/>
    </source>
</evidence>
<dbReference type="AlphaFoldDB" id="A0AAU7UCL3"/>
<sequence>MTEDPTFPRPQLRRADWRDLSGTWDFAYDDQNIWRSPAEVTFDRRITVPFPPESPASGVHDTDFHAVVWYRCRVPLRGPERPVAGERRLLLHFGAVDYRASVWVNGQLVAEHEGGHTPFSADISAVAGDAPALDVVVRAEDDPHDLSQPRGKQDWKQEPHVIWYHRTTGIWQPVWLEWVPDVHLTALRWTPDPDRKEVRLQLRLVTPPPSGWRTRVTLRLRGDLLAEQTVALTGRDASLTLSLAHAAGTYDKDELLWSPRFPNLIDALIEVIRPDGQVSDTVYSYAGLRSVEVSDGRFLLNGVPYFLRLVLAQNYWPESHLAAPSPDHLRREVELAKELGFNGVRIHQKIEDPRFLYWCDRLGLVVWGEAANAFLFTSDAQERLTREWLEALRRDVSHPCIVAWVPLNESWGVPNLERDPAQRHFVKGLYHLTRSLDFTRPVVANDGWEHVAGNILGIHDYALNAEVLRERYGSHEQIERTFASVQPHFRNIFTDGHHRSDEAVMLTEFGGLSIRPQNDEQWWGYATVGSAEALLSAYDTLVSAVLSSDVLMGFCYTQLTDTAQETNGLLRADRTPKVDPAQLRAINRRPARSVPGDIVQDIHHDAQERAGTLGRRTLSAEPAPS</sequence>
<dbReference type="InterPro" id="IPR017853">
    <property type="entry name" value="GH"/>
</dbReference>
<proteinExistence type="inferred from homology"/>
<feature type="domain" description="Glycoside hydrolase family 2 immunoglobulin-like beta-sandwich" evidence="2">
    <location>
        <begin position="182"/>
        <end position="289"/>
    </location>
</feature>
<accession>A0AAU7UCL3</accession>
<organism evidence="4">
    <name type="scientific">Deinococcus sonorensis KR-87</name>
    <dbReference type="NCBI Taxonomy" id="694439"/>
    <lineage>
        <taxon>Bacteria</taxon>
        <taxon>Thermotogati</taxon>
        <taxon>Deinococcota</taxon>
        <taxon>Deinococci</taxon>
        <taxon>Deinococcales</taxon>
        <taxon>Deinococcaceae</taxon>
        <taxon>Deinococcus</taxon>
    </lineage>
</organism>
<dbReference type="SUPFAM" id="SSF49303">
    <property type="entry name" value="beta-Galactosidase/glucuronidase domain"/>
    <property type="match status" value="1"/>
</dbReference>
<dbReference type="PANTHER" id="PTHR42732:SF3">
    <property type="entry name" value="HYDROLASE"/>
    <property type="match status" value="1"/>
</dbReference>
<evidence type="ECO:0000256" key="1">
    <source>
        <dbReference type="ARBA" id="ARBA00007401"/>
    </source>
</evidence>
<evidence type="ECO:0000313" key="4">
    <source>
        <dbReference type="EMBL" id="XBV86176.1"/>
    </source>
</evidence>
<dbReference type="Pfam" id="PF02836">
    <property type="entry name" value="Glyco_hydro_2_C"/>
    <property type="match status" value="1"/>
</dbReference>
<dbReference type="InterPro" id="IPR006102">
    <property type="entry name" value="Ig-like_GH2"/>
</dbReference>
<keyword evidence="4" id="KW-0378">Hydrolase</keyword>
<dbReference type="InterPro" id="IPR051913">
    <property type="entry name" value="GH2_Domain-Containing"/>
</dbReference>
<evidence type="ECO:0000259" key="2">
    <source>
        <dbReference type="Pfam" id="PF00703"/>
    </source>
</evidence>
<dbReference type="GO" id="GO:0005975">
    <property type="term" value="P:carbohydrate metabolic process"/>
    <property type="evidence" value="ECO:0007669"/>
    <property type="project" value="InterPro"/>
</dbReference>
<dbReference type="SUPFAM" id="SSF51445">
    <property type="entry name" value="(Trans)glycosidases"/>
    <property type="match status" value="1"/>
</dbReference>
<dbReference type="Pfam" id="PF00703">
    <property type="entry name" value="Glyco_hydro_2"/>
    <property type="match status" value="1"/>
</dbReference>
<dbReference type="InterPro" id="IPR006103">
    <property type="entry name" value="Glyco_hydro_2_cat"/>
</dbReference>
<reference evidence="4" key="1">
    <citation type="submission" date="2024-06" db="EMBL/GenBank/DDBJ databases">
        <title>Draft Genome Sequence of Deinococcus sonorensis Type Strain KR-87, a Biofilm Producing Representative of the Genus Deinococcus.</title>
        <authorList>
            <person name="Boren L.S."/>
            <person name="Grosso R.A."/>
            <person name="Hugenberg-Cox A.N."/>
            <person name="Hill J.T.E."/>
            <person name="Albert C.M."/>
            <person name="Tuohy J.M."/>
        </authorList>
    </citation>
    <scope>NUCLEOTIDE SEQUENCE</scope>
    <source>
        <strain evidence="4">KR-87</strain>
    </source>
</reference>
<protein>
    <submittedName>
        <fullName evidence="4">Glycoside hydrolase family 2 TIM barrel-domain containing protein</fullName>
    </submittedName>
</protein>
<dbReference type="SUPFAM" id="SSF49785">
    <property type="entry name" value="Galactose-binding domain-like"/>
    <property type="match status" value="1"/>
</dbReference>
<dbReference type="EMBL" id="CP158299">
    <property type="protein sequence ID" value="XBV86176.1"/>
    <property type="molecule type" value="Genomic_DNA"/>
</dbReference>
<name>A0AAU7UCL3_9DEIO</name>
<dbReference type="InterPro" id="IPR008979">
    <property type="entry name" value="Galactose-bd-like_sf"/>
</dbReference>
<dbReference type="PANTHER" id="PTHR42732">
    <property type="entry name" value="BETA-GALACTOSIDASE"/>
    <property type="match status" value="1"/>
</dbReference>
<dbReference type="Gene3D" id="2.60.120.260">
    <property type="entry name" value="Galactose-binding domain-like"/>
    <property type="match status" value="1"/>
</dbReference>